<proteinExistence type="predicted"/>
<sequence length="134" mass="13961">MRKHKLQLILLMFLGLVMAGLAIPTTAQAATMADVMSGTGNSFNKMIGNVVFGNSGGGLSLYPSLTAITANNTSNNRITTATTQVKITFDGTITGRGGGKINGLYYDLMNSDGTSVQTGTHTIVVNNTNSTTLI</sequence>
<dbReference type="Proteomes" id="UP000050920">
    <property type="component" value="Unassembled WGS sequence"/>
</dbReference>
<keyword evidence="1" id="KW-0732">Signal</keyword>
<feature type="chain" id="PRO_5006421151" description="Extracellular protein" evidence="1">
    <location>
        <begin position="30"/>
        <end position="134"/>
    </location>
</feature>
<evidence type="ECO:0000313" key="2">
    <source>
        <dbReference type="EMBL" id="KRO26872.1"/>
    </source>
</evidence>
<dbReference type="AlphaFoldDB" id="A0A0R2NMA4"/>
<evidence type="ECO:0008006" key="4">
    <source>
        <dbReference type="Google" id="ProtNLM"/>
    </source>
</evidence>
<evidence type="ECO:0000256" key="1">
    <source>
        <dbReference type="SAM" id="SignalP"/>
    </source>
</evidence>
<name>A0A0R2NMA4_9LACO</name>
<evidence type="ECO:0000313" key="3">
    <source>
        <dbReference type="Proteomes" id="UP000050920"/>
    </source>
</evidence>
<comment type="caution">
    <text evidence="2">The sequence shown here is derived from an EMBL/GenBank/DDBJ whole genome shotgun (WGS) entry which is preliminary data.</text>
</comment>
<organism evidence="2 3">
    <name type="scientific">Lactiplantibacillus fabifermentans DSM 21115</name>
    <dbReference type="NCBI Taxonomy" id="1413187"/>
    <lineage>
        <taxon>Bacteria</taxon>
        <taxon>Bacillati</taxon>
        <taxon>Bacillota</taxon>
        <taxon>Bacilli</taxon>
        <taxon>Lactobacillales</taxon>
        <taxon>Lactobacillaceae</taxon>
        <taxon>Lactiplantibacillus</taxon>
    </lineage>
</organism>
<keyword evidence="3" id="KW-1185">Reference proteome</keyword>
<dbReference type="RefSeq" id="WP_051385195.1">
    <property type="nucleotide sequence ID" value="NZ_AYGX02000102.1"/>
</dbReference>
<feature type="signal peptide" evidence="1">
    <location>
        <begin position="1"/>
        <end position="29"/>
    </location>
</feature>
<dbReference type="EMBL" id="AYGX02000102">
    <property type="protein sequence ID" value="KRO26872.1"/>
    <property type="molecule type" value="Genomic_DNA"/>
</dbReference>
<reference evidence="2 3" key="1">
    <citation type="journal article" date="2015" name="Genome Announc.">
        <title>Expanding the biotechnology potential of lactobacilli through comparative genomics of 213 strains and associated genera.</title>
        <authorList>
            <person name="Sun Z."/>
            <person name="Harris H.M."/>
            <person name="McCann A."/>
            <person name="Guo C."/>
            <person name="Argimon S."/>
            <person name="Zhang W."/>
            <person name="Yang X."/>
            <person name="Jeffery I.B."/>
            <person name="Cooney J.C."/>
            <person name="Kagawa T.F."/>
            <person name="Liu W."/>
            <person name="Song Y."/>
            <person name="Salvetti E."/>
            <person name="Wrobel A."/>
            <person name="Rasinkangas P."/>
            <person name="Parkhill J."/>
            <person name="Rea M.C."/>
            <person name="O'Sullivan O."/>
            <person name="Ritari J."/>
            <person name="Douillard F.P."/>
            <person name="Paul Ross R."/>
            <person name="Yang R."/>
            <person name="Briner A.E."/>
            <person name="Felis G.E."/>
            <person name="de Vos W.M."/>
            <person name="Barrangou R."/>
            <person name="Klaenhammer T.R."/>
            <person name="Caufield P.W."/>
            <person name="Cui Y."/>
            <person name="Zhang H."/>
            <person name="O'Toole P.W."/>
        </authorList>
    </citation>
    <scope>NUCLEOTIDE SEQUENCE [LARGE SCALE GENOMIC DNA]</scope>
    <source>
        <strain evidence="2 3">DSM 21115</strain>
    </source>
</reference>
<protein>
    <recommendedName>
        <fullName evidence="4">Extracellular protein</fullName>
    </recommendedName>
</protein>
<accession>A0A0R2NMA4</accession>
<gene>
    <name evidence="2" type="ORF">DY78_GL000557</name>
</gene>